<dbReference type="GO" id="GO:0015627">
    <property type="term" value="C:type II protein secretion system complex"/>
    <property type="evidence" value="ECO:0007669"/>
    <property type="project" value="TreeGrafter"/>
</dbReference>
<dbReference type="SMART" id="SM00278">
    <property type="entry name" value="HhH1"/>
    <property type="match status" value="2"/>
</dbReference>
<dbReference type="Pfam" id="PF12836">
    <property type="entry name" value="HHH_3"/>
    <property type="match status" value="1"/>
</dbReference>
<evidence type="ECO:0000313" key="3">
    <source>
        <dbReference type="Proteomes" id="UP000886803"/>
    </source>
</evidence>
<gene>
    <name evidence="2" type="ORF">H9945_08745</name>
</gene>
<dbReference type="PANTHER" id="PTHR21180:SF32">
    <property type="entry name" value="ENDONUCLEASE_EXONUCLEASE_PHOSPHATASE FAMILY DOMAIN-CONTAINING PROTEIN 1"/>
    <property type="match status" value="1"/>
</dbReference>
<dbReference type="GO" id="GO:0015628">
    <property type="term" value="P:protein secretion by the type II secretion system"/>
    <property type="evidence" value="ECO:0007669"/>
    <property type="project" value="TreeGrafter"/>
</dbReference>
<protein>
    <submittedName>
        <fullName evidence="2">Helix-hairpin-helix domain-containing protein</fullName>
    </submittedName>
</protein>
<accession>A0A9D2M8C8</accession>
<proteinExistence type="predicted"/>
<evidence type="ECO:0000313" key="2">
    <source>
        <dbReference type="EMBL" id="HJB42571.1"/>
    </source>
</evidence>
<reference evidence="2" key="2">
    <citation type="submission" date="2021-04" db="EMBL/GenBank/DDBJ databases">
        <authorList>
            <person name="Gilroy R."/>
        </authorList>
    </citation>
    <scope>NUCLEOTIDE SEQUENCE</scope>
    <source>
        <strain evidence="2">ChiBcec8-13705</strain>
    </source>
</reference>
<dbReference type="AlphaFoldDB" id="A0A9D2M8C8"/>
<dbReference type="EMBL" id="DWYG01000149">
    <property type="protein sequence ID" value="HJB42571.1"/>
    <property type="molecule type" value="Genomic_DNA"/>
</dbReference>
<reference evidence="2" key="1">
    <citation type="journal article" date="2021" name="PeerJ">
        <title>Extensive microbial diversity within the chicken gut microbiome revealed by metagenomics and culture.</title>
        <authorList>
            <person name="Gilroy R."/>
            <person name="Ravi A."/>
            <person name="Getino M."/>
            <person name="Pursley I."/>
            <person name="Horton D.L."/>
            <person name="Alikhan N.F."/>
            <person name="Baker D."/>
            <person name="Gharbi K."/>
            <person name="Hall N."/>
            <person name="Watson M."/>
            <person name="Adriaenssens E.M."/>
            <person name="Foster-Nyarko E."/>
            <person name="Jarju S."/>
            <person name="Secka A."/>
            <person name="Antonio M."/>
            <person name="Oren A."/>
            <person name="Chaudhuri R.R."/>
            <person name="La Ragione R."/>
            <person name="Hildebrand F."/>
            <person name="Pallen M.J."/>
        </authorList>
    </citation>
    <scope>NUCLEOTIDE SEQUENCE</scope>
    <source>
        <strain evidence="2">ChiBcec8-13705</strain>
    </source>
</reference>
<name>A0A9D2M8C8_9FIRM</name>
<feature type="domain" description="Helix-hairpin-helix DNA-binding motif class 1" evidence="1">
    <location>
        <begin position="99"/>
        <end position="118"/>
    </location>
</feature>
<feature type="domain" description="Helix-hairpin-helix DNA-binding motif class 1" evidence="1">
    <location>
        <begin position="69"/>
        <end position="88"/>
    </location>
</feature>
<dbReference type="Gene3D" id="1.10.150.280">
    <property type="entry name" value="AF1531-like domain"/>
    <property type="match status" value="1"/>
</dbReference>
<sequence>MGKKRADAAVLGMSTLLALGLIAWAAGFWIAPVVQFGYRPAAYTAPRTEQEAQQAELAAPINLNTADAETLMRLPGIGEKRAAAIVAYREEHGPFASPDELVEISGISQRMVDQWAGRITLAPEP</sequence>
<dbReference type="GO" id="GO:0003677">
    <property type="term" value="F:DNA binding"/>
    <property type="evidence" value="ECO:0007669"/>
    <property type="project" value="InterPro"/>
</dbReference>
<dbReference type="InterPro" id="IPR004509">
    <property type="entry name" value="Competence_ComEA_HhH"/>
</dbReference>
<dbReference type="InterPro" id="IPR003583">
    <property type="entry name" value="Hlx-hairpin-Hlx_DNA-bd_motif"/>
</dbReference>
<evidence type="ECO:0000259" key="1">
    <source>
        <dbReference type="SMART" id="SM00278"/>
    </source>
</evidence>
<dbReference type="Proteomes" id="UP000886803">
    <property type="component" value="Unassembled WGS sequence"/>
</dbReference>
<dbReference type="NCBIfam" id="TIGR00426">
    <property type="entry name" value="competence protein ComEA helix-hairpin-helix repeat region"/>
    <property type="match status" value="1"/>
</dbReference>
<dbReference type="InterPro" id="IPR010994">
    <property type="entry name" value="RuvA_2-like"/>
</dbReference>
<dbReference type="PANTHER" id="PTHR21180">
    <property type="entry name" value="ENDONUCLEASE/EXONUCLEASE/PHOSPHATASE FAMILY DOMAIN-CONTAINING PROTEIN 1"/>
    <property type="match status" value="1"/>
</dbReference>
<dbReference type="InterPro" id="IPR051675">
    <property type="entry name" value="Endo/Exo/Phosphatase_dom_1"/>
</dbReference>
<dbReference type="GO" id="GO:0006281">
    <property type="term" value="P:DNA repair"/>
    <property type="evidence" value="ECO:0007669"/>
    <property type="project" value="InterPro"/>
</dbReference>
<comment type="caution">
    <text evidence="2">The sequence shown here is derived from an EMBL/GenBank/DDBJ whole genome shotgun (WGS) entry which is preliminary data.</text>
</comment>
<dbReference type="SUPFAM" id="SSF47781">
    <property type="entry name" value="RuvA domain 2-like"/>
    <property type="match status" value="1"/>
</dbReference>
<organism evidence="2 3">
    <name type="scientific">Candidatus Gemmiger avicola</name>
    <dbReference type="NCBI Taxonomy" id="2838605"/>
    <lineage>
        <taxon>Bacteria</taxon>
        <taxon>Bacillati</taxon>
        <taxon>Bacillota</taxon>
        <taxon>Clostridia</taxon>
        <taxon>Eubacteriales</taxon>
        <taxon>Gemmiger</taxon>
    </lineage>
</organism>